<gene>
    <name evidence="3" type="ORF">MARGE09_P2055</name>
</gene>
<evidence type="ECO:0000313" key="4">
    <source>
        <dbReference type="Proteomes" id="UP001320119"/>
    </source>
</evidence>
<feature type="domain" description="UPF0033" evidence="2">
    <location>
        <begin position="12"/>
        <end position="36"/>
    </location>
</feature>
<accession>A0AAN1WHT1</accession>
<name>A0AAN1WHT1_9GAMM</name>
<sequence length="88" mass="9681">MSNESIKTTVEVDARGLDCPMPLLKAKLALNGCNSGDVVRVLATDAGSVRDFHAFAELSAHTLLRFNEHESFFEYHVQKGEYKPEGVA</sequence>
<reference evidence="3 4" key="1">
    <citation type="journal article" date="2022" name="IScience">
        <title>An ultrasensitive nanofiber-based assay for enzymatic hydrolysis and deep-sea microbial degradation of cellulose.</title>
        <authorList>
            <person name="Tsudome M."/>
            <person name="Tachioka M."/>
            <person name="Miyazaki M."/>
            <person name="Uchimura K."/>
            <person name="Tsuda M."/>
            <person name="Takaki Y."/>
            <person name="Deguchi S."/>
        </authorList>
    </citation>
    <scope>NUCLEOTIDE SEQUENCE [LARGE SCALE GENOMIC DNA]</scope>
    <source>
        <strain evidence="3 4">GE09</strain>
    </source>
</reference>
<dbReference type="RefSeq" id="WP_236981808.1">
    <property type="nucleotide sequence ID" value="NZ_AP023086.1"/>
</dbReference>
<organism evidence="3 4">
    <name type="scientific">Marinagarivorans cellulosilyticus</name>
    <dbReference type="NCBI Taxonomy" id="2721545"/>
    <lineage>
        <taxon>Bacteria</taxon>
        <taxon>Pseudomonadati</taxon>
        <taxon>Pseudomonadota</taxon>
        <taxon>Gammaproteobacteria</taxon>
        <taxon>Cellvibrionales</taxon>
        <taxon>Cellvibrionaceae</taxon>
        <taxon>Marinagarivorans</taxon>
    </lineage>
</organism>
<dbReference type="InterPro" id="IPR036868">
    <property type="entry name" value="TusA-like_sf"/>
</dbReference>
<evidence type="ECO:0000313" key="3">
    <source>
        <dbReference type="EMBL" id="BCD97854.1"/>
    </source>
</evidence>
<protein>
    <recommendedName>
        <fullName evidence="2">UPF0033 domain-containing protein</fullName>
    </recommendedName>
</protein>
<dbReference type="KEGG" id="marq:MARGE09_P2055"/>
<dbReference type="SUPFAM" id="SSF64307">
    <property type="entry name" value="SirA-like"/>
    <property type="match status" value="1"/>
</dbReference>
<evidence type="ECO:0000256" key="1">
    <source>
        <dbReference type="ARBA" id="ARBA00008984"/>
    </source>
</evidence>
<dbReference type="InterPro" id="IPR001455">
    <property type="entry name" value="TusA-like"/>
</dbReference>
<dbReference type="PANTHER" id="PTHR33279">
    <property type="entry name" value="SULFUR CARRIER PROTEIN YEDF-RELATED"/>
    <property type="match status" value="1"/>
</dbReference>
<keyword evidence="4" id="KW-1185">Reference proteome</keyword>
<dbReference type="EMBL" id="AP023086">
    <property type="protein sequence ID" value="BCD97854.1"/>
    <property type="molecule type" value="Genomic_DNA"/>
</dbReference>
<dbReference type="PANTHER" id="PTHR33279:SF2">
    <property type="entry name" value="SULFUR CARRIER PROTEIN TUSA"/>
    <property type="match status" value="1"/>
</dbReference>
<dbReference type="AlphaFoldDB" id="A0AAN1WHT1"/>
<evidence type="ECO:0000259" key="2">
    <source>
        <dbReference type="PROSITE" id="PS01148"/>
    </source>
</evidence>
<proteinExistence type="inferred from homology"/>
<dbReference type="Gene3D" id="3.30.110.40">
    <property type="entry name" value="TusA-like domain"/>
    <property type="match status" value="1"/>
</dbReference>
<dbReference type="Proteomes" id="UP001320119">
    <property type="component" value="Chromosome"/>
</dbReference>
<dbReference type="CDD" id="cd00291">
    <property type="entry name" value="SirA_YedF_YeeD"/>
    <property type="match status" value="1"/>
</dbReference>
<dbReference type="Pfam" id="PF01206">
    <property type="entry name" value="TusA"/>
    <property type="match status" value="1"/>
</dbReference>
<comment type="similarity">
    <text evidence="1">Belongs to the sulfur carrier protein TusA family.</text>
</comment>
<dbReference type="PROSITE" id="PS01148">
    <property type="entry name" value="UPF0033"/>
    <property type="match status" value="1"/>
</dbReference>